<gene>
    <name evidence="2" type="ORF">C8N35_10384</name>
</gene>
<keyword evidence="1" id="KW-0472">Membrane</keyword>
<reference evidence="2 3" key="1">
    <citation type="submission" date="2018-04" db="EMBL/GenBank/DDBJ databases">
        <title>Genomic Encyclopedia of Archaeal and Bacterial Type Strains, Phase II (KMG-II): from individual species to whole genera.</title>
        <authorList>
            <person name="Goeker M."/>
        </authorList>
    </citation>
    <scope>NUCLEOTIDE SEQUENCE [LARGE SCALE GENOMIC DNA]</scope>
    <source>
        <strain evidence="2 3">DSM 23382</strain>
    </source>
</reference>
<keyword evidence="3" id="KW-1185">Reference proteome</keyword>
<keyword evidence="1" id="KW-1133">Transmembrane helix</keyword>
<evidence type="ECO:0000313" key="3">
    <source>
        <dbReference type="Proteomes" id="UP000244081"/>
    </source>
</evidence>
<sequence length="45" mass="5556">MFDFARILNKRLCFFFLIYRTATLWLTGLHPDETSWKCWREIPSM</sequence>
<protein>
    <submittedName>
        <fullName evidence="2">Uncharacterized protein</fullName>
    </submittedName>
</protein>
<keyword evidence="1" id="KW-0812">Transmembrane</keyword>
<evidence type="ECO:0000313" key="2">
    <source>
        <dbReference type="EMBL" id="PTW60903.1"/>
    </source>
</evidence>
<feature type="transmembrane region" description="Helical" evidence="1">
    <location>
        <begin position="12"/>
        <end position="30"/>
    </location>
</feature>
<dbReference type="EMBL" id="QAYG01000003">
    <property type="protein sequence ID" value="PTW60903.1"/>
    <property type="molecule type" value="Genomic_DNA"/>
</dbReference>
<name>A0A2T5VAX6_9HYPH</name>
<evidence type="ECO:0000256" key="1">
    <source>
        <dbReference type="SAM" id="Phobius"/>
    </source>
</evidence>
<organism evidence="2 3">
    <name type="scientific">Breoghania corrubedonensis</name>
    <dbReference type="NCBI Taxonomy" id="665038"/>
    <lineage>
        <taxon>Bacteria</taxon>
        <taxon>Pseudomonadati</taxon>
        <taxon>Pseudomonadota</taxon>
        <taxon>Alphaproteobacteria</taxon>
        <taxon>Hyphomicrobiales</taxon>
        <taxon>Stappiaceae</taxon>
        <taxon>Breoghania</taxon>
    </lineage>
</organism>
<comment type="caution">
    <text evidence="2">The sequence shown here is derived from an EMBL/GenBank/DDBJ whole genome shotgun (WGS) entry which is preliminary data.</text>
</comment>
<accession>A0A2T5VAX6</accession>
<dbReference type="AlphaFoldDB" id="A0A2T5VAX6"/>
<dbReference type="Proteomes" id="UP000244081">
    <property type="component" value="Unassembled WGS sequence"/>
</dbReference>
<proteinExistence type="predicted"/>